<evidence type="ECO:0008006" key="3">
    <source>
        <dbReference type="Google" id="ProtNLM"/>
    </source>
</evidence>
<dbReference type="SUPFAM" id="SSF56672">
    <property type="entry name" value="DNA/RNA polymerases"/>
    <property type="match status" value="1"/>
</dbReference>
<dbReference type="STRING" id="47428.A0A284R4I4"/>
<dbReference type="PANTHER" id="PTHR24559">
    <property type="entry name" value="TRANSPOSON TY3-I GAG-POL POLYPROTEIN"/>
    <property type="match status" value="1"/>
</dbReference>
<dbReference type="PANTHER" id="PTHR24559:SF440">
    <property type="entry name" value="RIBONUCLEASE H"/>
    <property type="match status" value="1"/>
</dbReference>
<dbReference type="EMBL" id="FUEG01000004">
    <property type="protein sequence ID" value="SJL03619.1"/>
    <property type="molecule type" value="Genomic_DNA"/>
</dbReference>
<dbReference type="Gene3D" id="3.30.70.270">
    <property type="match status" value="1"/>
</dbReference>
<dbReference type="PROSITE" id="PS51257">
    <property type="entry name" value="PROKAR_LIPOPROTEIN"/>
    <property type="match status" value="1"/>
</dbReference>
<evidence type="ECO:0000313" key="1">
    <source>
        <dbReference type="EMBL" id="SJL03619.1"/>
    </source>
</evidence>
<accession>A0A284R4I4</accession>
<dbReference type="AlphaFoldDB" id="A0A284R4I4"/>
<dbReference type="InterPro" id="IPR053134">
    <property type="entry name" value="RNA-dir_DNA_polymerase"/>
</dbReference>
<dbReference type="Proteomes" id="UP000219338">
    <property type="component" value="Unassembled WGS sequence"/>
</dbReference>
<dbReference type="InterPro" id="IPR043128">
    <property type="entry name" value="Rev_trsase/Diguanyl_cyclase"/>
</dbReference>
<dbReference type="InterPro" id="IPR043502">
    <property type="entry name" value="DNA/RNA_pol_sf"/>
</dbReference>
<proteinExistence type="predicted"/>
<keyword evidence="2" id="KW-1185">Reference proteome</keyword>
<dbReference type="CDD" id="cd01647">
    <property type="entry name" value="RT_LTR"/>
    <property type="match status" value="1"/>
</dbReference>
<organism evidence="1 2">
    <name type="scientific">Armillaria ostoyae</name>
    <name type="common">Armillaria root rot fungus</name>
    <dbReference type="NCBI Taxonomy" id="47428"/>
    <lineage>
        <taxon>Eukaryota</taxon>
        <taxon>Fungi</taxon>
        <taxon>Dikarya</taxon>
        <taxon>Basidiomycota</taxon>
        <taxon>Agaricomycotina</taxon>
        <taxon>Agaricomycetes</taxon>
        <taxon>Agaricomycetidae</taxon>
        <taxon>Agaricales</taxon>
        <taxon>Marasmiineae</taxon>
        <taxon>Physalacriaceae</taxon>
        <taxon>Armillaria</taxon>
    </lineage>
</organism>
<dbReference type="OrthoDB" id="3040353at2759"/>
<reference evidence="2" key="1">
    <citation type="journal article" date="2017" name="Nat. Ecol. Evol.">
        <title>Genome expansion and lineage-specific genetic innovations in the forest pathogenic fungi Armillaria.</title>
        <authorList>
            <person name="Sipos G."/>
            <person name="Prasanna A.N."/>
            <person name="Walter M.C."/>
            <person name="O'Connor E."/>
            <person name="Balint B."/>
            <person name="Krizsan K."/>
            <person name="Kiss B."/>
            <person name="Hess J."/>
            <person name="Varga T."/>
            <person name="Slot J."/>
            <person name="Riley R."/>
            <person name="Boka B."/>
            <person name="Rigling D."/>
            <person name="Barry K."/>
            <person name="Lee J."/>
            <person name="Mihaltcheva S."/>
            <person name="LaButti K."/>
            <person name="Lipzen A."/>
            <person name="Waldron R."/>
            <person name="Moloney N.M."/>
            <person name="Sperisen C."/>
            <person name="Kredics L."/>
            <person name="Vagvoelgyi C."/>
            <person name="Patrignani A."/>
            <person name="Fitzpatrick D."/>
            <person name="Nagy I."/>
            <person name="Doyle S."/>
            <person name="Anderson J.B."/>
            <person name="Grigoriev I.V."/>
            <person name="Gueldener U."/>
            <person name="Muensterkoetter M."/>
            <person name="Nagy L.G."/>
        </authorList>
    </citation>
    <scope>NUCLEOTIDE SEQUENCE [LARGE SCALE GENOMIC DNA]</scope>
    <source>
        <strain evidence="2">C18/9</strain>
    </source>
</reference>
<sequence>MATPKISIISTAAFVQACAEDGAQQYTLQPSTPSISGKAGSMALPDMSDVPADYHDFADVFSDLLSKNLLEHRPYDLKINLEEGTSSLLGPIYSLLESELKALHEFIDDNLYSRFITLSRSPHRAPVLFVKKKTGELHVCVNFHGLNKISKKNRYSLPLISDLLGSARSTCIYTKLDLRHAYHLVCIAEGDEWKTAFQTCCYMHARGIHFTPTPPVKFFGILQSSASTNSSDFFGLHGLLLYYYKSLQHPISLDSIRAPLHLYYTLHLIFHF</sequence>
<evidence type="ECO:0000313" key="2">
    <source>
        <dbReference type="Proteomes" id="UP000219338"/>
    </source>
</evidence>
<gene>
    <name evidence="1" type="ORF">ARMOST_06976</name>
</gene>
<dbReference type="Gene3D" id="3.10.10.10">
    <property type="entry name" value="HIV Type 1 Reverse Transcriptase, subunit A, domain 1"/>
    <property type="match status" value="1"/>
</dbReference>
<protein>
    <recommendedName>
        <fullName evidence="3">Reverse transcriptase domain-containing protein</fullName>
    </recommendedName>
</protein>
<name>A0A284R4I4_ARMOS</name>